<evidence type="ECO:0000259" key="3">
    <source>
        <dbReference type="Pfam" id="PF06722"/>
    </source>
</evidence>
<proteinExistence type="predicted"/>
<dbReference type="OrthoDB" id="3416605at2"/>
<evidence type="ECO:0000313" key="5">
    <source>
        <dbReference type="Proteomes" id="UP000190890"/>
    </source>
</evidence>
<dbReference type="EC" id="2.4.1.-" evidence="4"/>
<evidence type="ECO:0000313" key="4">
    <source>
        <dbReference type="EMBL" id="OOM79008.1"/>
    </source>
</evidence>
<dbReference type="Proteomes" id="UP000190890">
    <property type="component" value="Unassembled WGS sequence"/>
</dbReference>
<name>A0A1S8TML6_9CLOT</name>
<dbReference type="EMBL" id="LZZM01000113">
    <property type="protein sequence ID" value="OOM79008.1"/>
    <property type="molecule type" value="Genomic_DNA"/>
</dbReference>
<sequence>MKRKYNYLKIIVSVALQDAGEATRSLEIAKGIRDICPLKTNLEIIFLSHGSKFEEKIINSGFKIYKCEPKLGGIGFHADLKPSTTNFVGDEELAIDLLKGEIKALKELKPHLIIYGFWPFASIARRIIDKSIPSICFLPIPLQEDIFGSFLMKDIPDQLKALTYLPISLRHTLVKLIPKTLKLKAPIVKQGNILKAAELCGLRNYKLKNIFDLLEADLTIVNDLGEFYKGEKIPENFKIVGPLYSPNEINVDVDPLIKKVLQDDKSELKLFCTMGSSGTKKQLLEAIKAIISVKDYKWNALILAPPSVCSISEVLDCIGNLDGIYVTDKFVPALLINSMVDVVVCHGGQGTVQTAIASGTPIVGVAMQPEQQINLDNIVANGAGIRIPINRWRASNIQVAIRTIQNNYSYRKNAKRLQKKVKDIDGKRNSAEAIWNFIDNKVYIE</sequence>
<comment type="caution">
    <text evidence="4">The sequence shown here is derived from an EMBL/GenBank/DDBJ whole genome shotgun (WGS) entry which is preliminary data.</text>
</comment>
<dbReference type="PANTHER" id="PTHR48043">
    <property type="entry name" value="EG:EG0003.4 PROTEIN-RELATED"/>
    <property type="match status" value="1"/>
</dbReference>
<dbReference type="InterPro" id="IPR010610">
    <property type="entry name" value="EryCIII-like_C"/>
</dbReference>
<keyword evidence="5" id="KW-1185">Reference proteome</keyword>
<protein>
    <submittedName>
        <fullName evidence="4">PGL/p-HBAD biosynthesis glycosyltransferasec</fullName>
        <ecNumber evidence="4">2.4.1.-</ecNumber>
    </submittedName>
</protein>
<evidence type="ECO:0000256" key="2">
    <source>
        <dbReference type="ARBA" id="ARBA00022679"/>
    </source>
</evidence>
<dbReference type="Pfam" id="PF06722">
    <property type="entry name" value="EryCIII-like_C"/>
    <property type="match status" value="1"/>
</dbReference>
<dbReference type="RefSeq" id="WP_077846905.1">
    <property type="nucleotide sequence ID" value="NZ_LZZM01000113.1"/>
</dbReference>
<dbReference type="GO" id="GO:0008194">
    <property type="term" value="F:UDP-glycosyltransferase activity"/>
    <property type="evidence" value="ECO:0007669"/>
    <property type="project" value="TreeGrafter"/>
</dbReference>
<feature type="domain" description="Erythromycin biosynthesis protein CIII-like C-terminal" evidence="3">
    <location>
        <begin position="329"/>
        <end position="419"/>
    </location>
</feature>
<dbReference type="InterPro" id="IPR050271">
    <property type="entry name" value="UDP-glycosyltransferase"/>
</dbReference>
<gene>
    <name evidence="4" type="ORF">CLPUN_17350</name>
</gene>
<keyword evidence="1 4" id="KW-0328">Glycosyltransferase</keyword>
<dbReference type="SUPFAM" id="SSF53756">
    <property type="entry name" value="UDP-Glycosyltransferase/glycogen phosphorylase"/>
    <property type="match status" value="1"/>
</dbReference>
<reference evidence="4 5" key="1">
    <citation type="submission" date="2016-05" db="EMBL/GenBank/DDBJ databases">
        <title>Microbial solvent formation.</title>
        <authorList>
            <person name="Poehlein A."/>
            <person name="Montoya Solano J.D."/>
            <person name="Flitsch S."/>
            <person name="Krabben P."/>
            <person name="Duerre P."/>
            <person name="Daniel R."/>
        </authorList>
    </citation>
    <scope>NUCLEOTIDE SEQUENCE [LARGE SCALE GENOMIC DNA]</scope>
    <source>
        <strain evidence="4 5">DSM 2619</strain>
    </source>
</reference>
<organism evidence="4 5">
    <name type="scientific">Clostridium puniceum</name>
    <dbReference type="NCBI Taxonomy" id="29367"/>
    <lineage>
        <taxon>Bacteria</taxon>
        <taxon>Bacillati</taxon>
        <taxon>Bacillota</taxon>
        <taxon>Clostridia</taxon>
        <taxon>Eubacteriales</taxon>
        <taxon>Clostridiaceae</taxon>
        <taxon>Clostridium</taxon>
    </lineage>
</organism>
<evidence type="ECO:0000256" key="1">
    <source>
        <dbReference type="ARBA" id="ARBA00022676"/>
    </source>
</evidence>
<dbReference type="Gene3D" id="3.40.50.2000">
    <property type="entry name" value="Glycogen Phosphorylase B"/>
    <property type="match status" value="2"/>
</dbReference>
<dbReference type="STRING" id="29367.CLPUN_17350"/>
<dbReference type="PANTHER" id="PTHR48043:SF145">
    <property type="entry name" value="FI06409P-RELATED"/>
    <property type="match status" value="1"/>
</dbReference>
<accession>A0A1S8TML6</accession>
<dbReference type="AlphaFoldDB" id="A0A1S8TML6"/>
<keyword evidence="2 4" id="KW-0808">Transferase</keyword>